<organism evidence="2">
    <name type="scientific">Oryza brachyantha</name>
    <name type="common">malo sina</name>
    <dbReference type="NCBI Taxonomy" id="4533"/>
    <lineage>
        <taxon>Eukaryota</taxon>
        <taxon>Viridiplantae</taxon>
        <taxon>Streptophyta</taxon>
        <taxon>Embryophyta</taxon>
        <taxon>Tracheophyta</taxon>
        <taxon>Spermatophyta</taxon>
        <taxon>Magnoliopsida</taxon>
        <taxon>Liliopsida</taxon>
        <taxon>Poales</taxon>
        <taxon>Poaceae</taxon>
        <taxon>BOP clade</taxon>
        <taxon>Oryzoideae</taxon>
        <taxon>Oryzeae</taxon>
        <taxon>Oryzinae</taxon>
        <taxon>Oryza</taxon>
    </lineage>
</organism>
<protein>
    <submittedName>
        <fullName evidence="2">Uncharacterized protein</fullName>
    </submittedName>
</protein>
<reference evidence="2" key="2">
    <citation type="submission" date="2013-04" db="UniProtKB">
        <authorList>
            <consortium name="EnsemblPlants"/>
        </authorList>
    </citation>
    <scope>IDENTIFICATION</scope>
</reference>
<evidence type="ECO:0000256" key="1">
    <source>
        <dbReference type="SAM" id="MobiDB-lite"/>
    </source>
</evidence>
<dbReference type="HOGENOM" id="CLU_382815_0_0_1"/>
<feature type="compositionally biased region" description="Low complexity" evidence="1">
    <location>
        <begin position="658"/>
        <end position="669"/>
    </location>
</feature>
<reference evidence="2" key="1">
    <citation type="journal article" date="2013" name="Nat. Commun.">
        <title>Whole-genome sequencing of Oryza brachyantha reveals mechanisms underlying Oryza genome evolution.</title>
        <authorList>
            <person name="Chen J."/>
            <person name="Huang Q."/>
            <person name="Gao D."/>
            <person name="Wang J."/>
            <person name="Lang Y."/>
            <person name="Liu T."/>
            <person name="Li B."/>
            <person name="Bai Z."/>
            <person name="Luis Goicoechea J."/>
            <person name="Liang C."/>
            <person name="Chen C."/>
            <person name="Zhang W."/>
            <person name="Sun S."/>
            <person name="Liao Y."/>
            <person name="Zhang X."/>
            <person name="Yang L."/>
            <person name="Song C."/>
            <person name="Wang M."/>
            <person name="Shi J."/>
            <person name="Liu G."/>
            <person name="Liu J."/>
            <person name="Zhou H."/>
            <person name="Zhou W."/>
            <person name="Yu Q."/>
            <person name="An N."/>
            <person name="Chen Y."/>
            <person name="Cai Q."/>
            <person name="Wang B."/>
            <person name="Liu B."/>
            <person name="Min J."/>
            <person name="Huang Y."/>
            <person name="Wu H."/>
            <person name="Li Z."/>
            <person name="Zhang Y."/>
            <person name="Yin Y."/>
            <person name="Song W."/>
            <person name="Jiang J."/>
            <person name="Jackson S.A."/>
            <person name="Wing R.A."/>
            <person name="Wang J."/>
            <person name="Chen M."/>
        </authorList>
    </citation>
    <scope>NUCLEOTIDE SEQUENCE [LARGE SCALE GENOMIC DNA]</scope>
    <source>
        <strain evidence="2">cv. IRGC 101232</strain>
    </source>
</reference>
<name>J3MFM4_ORYBR</name>
<proteinExistence type="predicted"/>
<feature type="compositionally biased region" description="Low complexity" evidence="1">
    <location>
        <begin position="684"/>
        <end position="716"/>
    </location>
</feature>
<feature type="region of interest" description="Disordered" evidence="1">
    <location>
        <begin position="483"/>
        <end position="544"/>
    </location>
</feature>
<accession>J3MFM4</accession>
<dbReference type="AlphaFoldDB" id="J3MFM4"/>
<feature type="region of interest" description="Disordered" evidence="1">
    <location>
        <begin position="658"/>
        <end position="723"/>
    </location>
</feature>
<feature type="compositionally biased region" description="Polar residues" evidence="1">
    <location>
        <begin position="671"/>
        <end position="683"/>
    </location>
</feature>
<keyword evidence="3" id="KW-1185">Reference proteome</keyword>
<dbReference type="PANTHER" id="PTHR47481">
    <property type="match status" value="1"/>
</dbReference>
<feature type="compositionally biased region" description="Basic and acidic residues" evidence="1">
    <location>
        <begin position="141"/>
        <end position="153"/>
    </location>
</feature>
<evidence type="ECO:0000313" key="3">
    <source>
        <dbReference type="Proteomes" id="UP000006038"/>
    </source>
</evidence>
<evidence type="ECO:0000313" key="2">
    <source>
        <dbReference type="EnsemblPlants" id="OB06G28180.1"/>
    </source>
</evidence>
<dbReference type="PANTHER" id="PTHR47481:SF31">
    <property type="entry name" value="OS01G0873500 PROTEIN"/>
    <property type="match status" value="1"/>
</dbReference>
<dbReference type="Gramene" id="OB06G28180.1">
    <property type="protein sequence ID" value="OB06G28180.1"/>
    <property type="gene ID" value="OB06G28180"/>
</dbReference>
<feature type="compositionally biased region" description="Low complexity" evidence="1">
    <location>
        <begin position="522"/>
        <end position="531"/>
    </location>
</feature>
<dbReference type="eggNOG" id="KOG0017">
    <property type="taxonomic scope" value="Eukaryota"/>
</dbReference>
<dbReference type="Proteomes" id="UP000006038">
    <property type="component" value="Chromosome 6"/>
</dbReference>
<feature type="region of interest" description="Disordered" evidence="1">
    <location>
        <begin position="138"/>
        <end position="159"/>
    </location>
</feature>
<dbReference type="EnsemblPlants" id="OB06G28180.1">
    <property type="protein sequence ID" value="OB06G28180.1"/>
    <property type="gene ID" value="OB06G28180"/>
</dbReference>
<dbReference type="Pfam" id="PF14223">
    <property type="entry name" value="Retrotran_gag_2"/>
    <property type="match status" value="1"/>
</dbReference>
<sequence length="723" mass="77805">MEMSGGGGDNRTSSAVMEEACTPGCRGCTSGCGDLHALALAERAVFVGALKDLTGVVETRAPTVPHVKSAPCPRFTYLYMQFYKMDPYLLTPESRAFSPLLDWYLPPTYVLLIIFHNNAVVVHLHSVSRGALNKWAGGRASRADGREGGKEGGARIGGGGAHIVLQGRRRTGRGGRVLPALWRGGGEQGGCKAAGAVEGRRRTDRGEVAAVGNRRKGEAVVRVQRRCQLVLELGTAVGNLGLRSRTRVGTHAARSFCIATKSPSLGRDAAAEERLRHRDATSSTFSSASTGASNLLHRPVSEKLRKSNHTLWKAQVSAVVCGARLQGHLTGAAKKPDAEITATVDGKIVKQPNPVFEDWDARDQQVLSYILSSLTRDVLVQVATCEIAVEVWGIIEKMYSSHTRARCINTRIALTTTKRDEVIAGGRMIDDEDLLQYIITGLGPDYSEVVSTVCARVEPITLGELYSQLLHFETRRALYNGTQESGSSVKASRGNGFGGQGGVSNNARRGRGGGAPRGRGRGSNNNLSGGNNFTGGRGRAQDRIGKKPLLKGQSWHRLYPLPPSSLKQACNVEKLSLWGFLLYPRHRCLSRDVVFDEHVFPFAKLNPNAGATIRSEISLLPDGDELVLSHVTNPLSITTNHVSQDDTASAVENLTSSPIASMAPSSADSEASFTEQQSTQQDWSAQARQSAHQQQQTAQQSAHEQQQSAQTQGRQQADGSPPQ</sequence>